<dbReference type="EMBL" id="LSRX01005592">
    <property type="protein sequence ID" value="OLP73391.1"/>
    <property type="molecule type" value="Genomic_DNA"/>
</dbReference>
<sequence length="43" mass="4586">QCHMRRGLAGPHSAVSGWRCIALSGRGPKRAAELPQSGRAIFV</sequence>
<reference evidence="1 2" key="1">
    <citation type="submission" date="2016-02" db="EMBL/GenBank/DDBJ databases">
        <title>Genome analysis of coral dinoflagellate symbionts highlights evolutionary adaptations to a symbiotic lifestyle.</title>
        <authorList>
            <person name="Aranda M."/>
            <person name="Li Y."/>
            <person name="Liew Y.J."/>
            <person name="Baumgarten S."/>
            <person name="Simakov O."/>
            <person name="Wilson M."/>
            <person name="Piel J."/>
            <person name="Ashoor H."/>
            <person name="Bougouffa S."/>
            <person name="Bajic V.B."/>
            <person name="Ryu T."/>
            <person name="Ravasi T."/>
            <person name="Bayer T."/>
            <person name="Micklem G."/>
            <person name="Kim H."/>
            <person name="Bhak J."/>
            <person name="Lajeunesse T.C."/>
            <person name="Voolstra C.R."/>
        </authorList>
    </citation>
    <scope>NUCLEOTIDE SEQUENCE [LARGE SCALE GENOMIC DNA]</scope>
    <source>
        <strain evidence="1 2">CCMP2467</strain>
    </source>
</reference>
<feature type="non-terminal residue" evidence="1">
    <location>
        <position position="1"/>
    </location>
</feature>
<keyword evidence="2" id="KW-1185">Reference proteome</keyword>
<name>A0A1Q9BRT3_SYMMI</name>
<dbReference type="Proteomes" id="UP000186817">
    <property type="component" value="Unassembled WGS sequence"/>
</dbReference>
<gene>
    <name evidence="1" type="ORF">AK812_SmicGene47385</name>
</gene>
<evidence type="ECO:0000313" key="2">
    <source>
        <dbReference type="Proteomes" id="UP000186817"/>
    </source>
</evidence>
<protein>
    <submittedName>
        <fullName evidence="1">Uncharacterized protein</fullName>
    </submittedName>
</protein>
<organism evidence="1 2">
    <name type="scientific">Symbiodinium microadriaticum</name>
    <name type="common">Dinoflagellate</name>
    <name type="synonym">Zooxanthella microadriatica</name>
    <dbReference type="NCBI Taxonomy" id="2951"/>
    <lineage>
        <taxon>Eukaryota</taxon>
        <taxon>Sar</taxon>
        <taxon>Alveolata</taxon>
        <taxon>Dinophyceae</taxon>
        <taxon>Suessiales</taxon>
        <taxon>Symbiodiniaceae</taxon>
        <taxon>Symbiodinium</taxon>
    </lineage>
</organism>
<feature type="non-terminal residue" evidence="1">
    <location>
        <position position="43"/>
    </location>
</feature>
<accession>A0A1Q9BRT3</accession>
<comment type="caution">
    <text evidence="1">The sequence shown here is derived from an EMBL/GenBank/DDBJ whole genome shotgun (WGS) entry which is preliminary data.</text>
</comment>
<proteinExistence type="predicted"/>
<evidence type="ECO:0000313" key="1">
    <source>
        <dbReference type="EMBL" id="OLP73391.1"/>
    </source>
</evidence>
<dbReference type="AlphaFoldDB" id="A0A1Q9BRT3"/>